<accession>A0A7M4DQK1</accession>
<evidence type="ECO:0000313" key="2">
    <source>
        <dbReference type="Proteomes" id="UP000419743"/>
    </source>
</evidence>
<dbReference type="Proteomes" id="UP000419743">
    <property type="component" value="Unassembled WGS sequence"/>
</dbReference>
<sequence length="68" mass="7359">MRYDIRVRGRLDRALVTALGHITITAAGRDTILHCRVPDVAALVGILHALTAQGLTVREVRTADAEPT</sequence>
<gene>
    <name evidence="1" type="ORF">HALOF300_04441</name>
</gene>
<keyword evidence="2" id="KW-1185">Reference proteome</keyword>
<proteinExistence type="predicted"/>
<organism evidence="1 2">
    <name type="scientific">Occultella aeris</name>
    <dbReference type="NCBI Taxonomy" id="2761496"/>
    <lineage>
        <taxon>Bacteria</taxon>
        <taxon>Bacillati</taxon>
        <taxon>Actinomycetota</taxon>
        <taxon>Actinomycetes</taxon>
        <taxon>Micrococcales</taxon>
        <taxon>Ruaniaceae</taxon>
        <taxon>Occultella</taxon>
    </lineage>
</organism>
<name>A0A7M4DQK1_9MICO</name>
<protein>
    <submittedName>
        <fullName evidence="1">Uncharacterized protein</fullName>
    </submittedName>
</protein>
<dbReference type="AlphaFoldDB" id="A0A7M4DQK1"/>
<dbReference type="RefSeq" id="WP_156743049.1">
    <property type="nucleotide sequence ID" value="NZ_CACRYJ010000062.1"/>
</dbReference>
<evidence type="ECO:0000313" key="1">
    <source>
        <dbReference type="EMBL" id="VZO39745.1"/>
    </source>
</evidence>
<reference evidence="1 2" key="1">
    <citation type="submission" date="2019-11" db="EMBL/GenBank/DDBJ databases">
        <authorList>
            <person name="Criscuolo A."/>
        </authorList>
    </citation>
    <scope>NUCLEOTIDE SEQUENCE [LARGE SCALE GENOMIC DNA]</scope>
    <source>
        <strain evidence="1">CIP111667</strain>
    </source>
</reference>
<dbReference type="EMBL" id="CACRYJ010000062">
    <property type="protein sequence ID" value="VZO39745.1"/>
    <property type="molecule type" value="Genomic_DNA"/>
</dbReference>
<comment type="caution">
    <text evidence="1">The sequence shown here is derived from an EMBL/GenBank/DDBJ whole genome shotgun (WGS) entry which is preliminary data.</text>
</comment>